<dbReference type="EMBL" id="MXAN01000052">
    <property type="protein sequence ID" value="OPH36131.1"/>
    <property type="molecule type" value="Genomic_DNA"/>
</dbReference>
<sequence length="253" mass="29611">MIIDNITHHIETLISQLKKDPMNLNARLALIQCYCLEADWQKALNTTDNFLKIHNDPHVKSLLKQNILCEIQRDEVFKNTKAPLAYPDTAFPNNQTLLLQAFYGGNDNMVDIFRQLIDECDFWATVTTYDEQSYQDSWIDSDFRLSSVFEIFVDAHYYWLPANNIQSIHFWRHEVLTDILWRRAKITLQNQQEISAFIPARYPILTEVSEDIKQNKRTQWEQMSKLSWANGQKTLTSGDVDIPLLDIDVITRG</sequence>
<dbReference type="AlphaFoldDB" id="A0A1V4GUX2"/>
<reference evidence="2" key="1">
    <citation type="submission" date="2017-03" db="EMBL/GenBank/DDBJ databases">
        <title>Draft genome sequence of Moraxella equi CCUG 4950T type strain.</title>
        <authorList>
            <person name="Salva-Serra F."/>
            <person name="Engstrom-Jakobsson H."/>
            <person name="Thorell K."/>
            <person name="Jaen-Luchoro D."/>
            <person name="Gonzales-Siles L."/>
            <person name="Karlsson R."/>
            <person name="Yazdan S."/>
            <person name="Boulund F."/>
            <person name="Johnning A."/>
            <person name="Engstrand L."/>
            <person name="Kristiansson E."/>
            <person name="Moore E."/>
        </authorList>
    </citation>
    <scope>NUCLEOTIDE SEQUENCE [LARGE SCALE GENOMIC DNA]</scope>
    <source>
        <strain evidence="2">CCUG 4441</strain>
    </source>
</reference>
<protein>
    <recommendedName>
        <fullName evidence="3">Protein of avirulence locus involved in temperature-dependent protein secretion</fullName>
    </recommendedName>
</protein>
<evidence type="ECO:0008006" key="3">
    <source>
        <dbReference type="Google" id="ProtNLM"/>
    </source>
</evidence>
<gene>
    <name evidence="1" type="ORF">B5J94_07675</name>
</gene>
<proteinExistence type="predicted"/>
<evidence type="ECO:0000313" key="2">
    <source>
        <dbReference type="Proteomes" id="UP000191025"/>
    </source>
</evidence>
<organism evidence="1 2">
    <name type="scientific">Moraxella lacunata</name>
    <dbReference type="NCBI Taxonomy" id="477"/>
    <lineage>
        <taxon>Bacteria</taxon>
        <taxon>Pseudomonadati</taxon>
        <taxon>Pseudomonadota</taxon>
        <taxon>Gammaproteobacteria</taxon>
        <taxon>Moraxellales</taxon>
        <taxon>Moraxellaceae</taxon>
        <taxon>Moraxella</taxon>
    </lineage>
</organism>
<dbReference type="Gene3D" id="1.25.40.10">
    <property type="entry name" value="Tetratricopeptide repeat domain"/>
    <property type="match status" value="1"/>
</dbReference>
<name>A0A1V4GUX2_MORLA</name>
<dbReference type="Proteomes" id="UP000191025">
    <property type="component" value="Unassembled WGS sequence"/>
</dbReference>
<dbReference type="RefSeq" id="WP_062500993.1">
    <property type="nucleotide sequence ID" value="NZ_MXAN01000052.1"/>
</dbReference>
<dbReference type="InterPro" id="IPR009211">
    <property type="entry name" value="TagJ"/>
</dbReference>
<comment type="caution">
    <text evidence="1">The sequence shown here is derived from an EMBL/GenBank/DDBJ whole genome shotgun (WGS) entry which is preliminary data.</text>
</comment>
<dbReference type="SUPFAM" id="SSF144059">
    <property type="entry name" value="ImpE-like"/>
    <property type="match status" value="1"/>
</dbReference>
<evidence type="ECO:0000313" key="1">
    <source>
        <dbReference type="EMBL" id="OPH36131.1"/>
    </source>
</evidence>
<dbReference type="InterPro" id="IPR011990">
    <property type="entry name" value="TPR-like_helical_dom_sf"/>
</dbReference>
<dbReference type="Pfam" id="PF07024">
    <property type="entry name" value="ImpE"/>
    <property type="match status" value="1"/>
</dbReference>
<accession>A0A1V4GUX2</accession>